<evidence type="ECO:0000313" key="2">
    <source>
        <dbReference type="Proteomes" id="UP000258707"/>
    </source>
</evidence>
<organism evidence="1 2">
    <name type="scientific">Natrarchaeobaculum sulfurireducens</name>
    <dbReference type="NCBI Taxonomy" id="2044521"/>
    <lineage>
        <taxon>Archaea</taxon>
        <taxon>Methanobacteriati</taxon>
        <taxon>Methanobacteriota</taxon>
        <taxon>Stenosarchaea group</taxon>
        <taxon>Halobacteria</taxon>
        <taxon>Halobacteriales</taxon>
        <taxon>Natrialbaceae</taxon>
        <taxon>Natrarchaeobaculum</taxon>
    </lineage>
</organism>
<protein>
    <submittedName>
        <fullName evidence="1">Uncharacterized protein</fullName>
    </submittedName>
</protein>
<gene>
    <name evidence="1" type="ORF">AArc1_4065</name>
</gene>
<dbReference type="Proteomes" id="UP000258707">
    <property type="component" value="Plasmid pAArc1-01"/>
</dbReference>
<accession>A0A346P9I7</accession>
<dbReference type="RefSeq" id="WP_117362388.1">
    <property type="nucleotide sequence ID" value="NZ_CP024045.1"/>
</dbReference>
<proteinExistence type="predicted"/>
<dbReference type="KEGG" id="nan:AArc1_4065"/>
<dbReference type="EMBL" id="CP024045">
    <property type="protein sequence ID" value="AXR76182.1"/>
    <property type="molecule type" value="Genomic_DNA"/>
</dbReference>
<geneLocation type="plasmid" evidence="2">
    <name>paarc1-01</name>
</geneLocation>
<keyword evidence="1" id="KW-0614">Plasmid</keyword>
<evidence type="ECO:0000313" key="1">
    <source>
        <dbReference type="EMBL" id="AXR76182.1"/>
    </source>
</evidence>
<reference evidence="1 2" key="1">
    <citation type="submission" date="2017-10" db="EMBL/GenBank/DDBJ databases">
        <title>Phenotypic and genomic properties of facultatively anaerobic sulfur-reducing natronoarchaea from hypersaline soda lakes.</title>
        <authorList>
            <person name="Sorokin D.Y."/>
            <person name="Kublanov I.V."/>
            <person name="Roman P."/>
            <person name="Sinninghe Damste J.S."/>
            <person name="Golyshin P.N."/>
            <person name="Rojo D."/>
            <person name="Ciordia S."/>
            <person name="Mena Md.C."/>
            <person name="Ferrer M."/>
            <person name="Messina E."/>
            <person name="Smedile F."/>
            <person name="La Spada G."/>
            <person name="La Cono V."/>
            <person name="Yakimov M.M."/>
        </authorList>
    </citation>
    <scope>NUCLEOTIDE SEQUENCE [LARGE SCALE GENOMIC DNA]</scope>
    <source>
        <strain evidence="1 2">AArc1</strain>
        <plasmid evidence="2">paarc1-01</plasmid>
    </source>
</reference>
<sequence>MGSKTYEEERECNECGSTYTASVYIGVGQDTTDGLCRDCYSSQREERIERILSEHDDKWYRPDSEDKEIAVYKPDGGRADYKHDIHAVQNIESWYGK</sequence>
<dbReference type="GeneID" id="37636661"/>
<name>A0A346P9I7_9EURY</name>
<dbReference type="AlphaFoldDB" id="A0A346P9I7"/>